<feature type="transmembrane region" description="Helical" evidence="1">
    <location>
        <begin position="150"/>
        <end position="171"/>
    </location>
</feature>
<keyword evidence="1" id="KW-0472">Membrane</keyword>
<feature type="transmembrane region" description="Helical" evidence="1">
    <location>
        <begin position="183"/>
        <end position="201"/>
    </location>
</feature>
<feature type="transmembrane region" description="Helical" evidence="1">
    <location>
        <begin position="49"/>
        <end position="73"/>
    </location>
</feature>
<gene>
    <name evidence="3" type="ORF">SAMN05661091_3437</name>
</gene>
<evidence type="ECO:0000313" key="4">
    <source>
        <dbReference type="Proteomes" id="UP000192940"/>
    </source>
</evidence>
<sequence length="202" mass="22379">MTVSILVSSIMQVVLVNVIPILCWLKFGRKKQSFLKWIGLKIPKINNRMCFFTFLILGFILFSALGVMILLYFTNKSDIAASQFYGVGISGIIAALLYAFVQTGLSEEMLFRGFIGKRAISAFGFVVGNTIQALLFGCLHGVMFYLNTGILNATIITIFTAIIGWVMGYINEKLSDGSIIPSWILHGSANLFSAFIMMFNIL</sequence>
<dbReference type="GO" id="GO:0006508">
    <property type="term" value="P:proteolysis"/>
    <property type="evidence" value="ECO:0007669"/>
    <property type="project" value="UniProtKB-KW"/>
</dbReference>
<accession>A0A1X7HH18</accession>
<evidence type="ECO:0000256" key="1">
    <source>
        <dbReference type="SAM" id="Phobius"/>
    </source>
</evidence>
<dbReference type="Pfam" id="PF02517">
    <property type="entry name" value="Rce1-like"/>
    <property type="match status" value="1"/>
</dbReference>
<dbReference type="GO" id="GO:0080120">
    <property type="term" value="P:CAAX-box protein maturation"/>
    <property type="evidence" value="ECO:0007669"/>
    <property type="project" value="UniProtKB-ARBA"/>
</dbReference>
<proteinExistence type="predicted"/>
<dbReference type="STRING" id="1313296.SAMN05661091_3437"/>
<keyword evidence="4" id="KW-1185">Reference proteome</keyword>
<evidence type="ECO:0000259" key="2">
    <source>
        <dbReference type="Pfam" id="PF02517"/>
    </source>
</evidence>
<dbReference type="InterPro" id="IPR003675">
    <property type="entry name" value="Rce1/LyrA-like_dom"/>
</dbReference>
<name>A0A1X7HH18_9BACL</name>
<protein>
    <submittedName>
        <fullName evidence="3">CAAX protease self-immunity</fullName>
    </submittedName>
</protein>
<feature type="domain" description="CAAX prenyl protease 2/Lysostaphin resistance protein A-like" evidence="2">
    <location>
        <begin position="92"/>
        <end position="192"/>
    </location>
</feature>
<evidence type="ECO:0000313" key="3">
    <source>
        <dbReference type="EMBL" id="SMF86585.1"/>
    </source>
</evidence>
<dbReference type="AlphaFoldDB" id="A0A1X7HH18"/>
<feature type="transmembrane region" description="Helical" evidence="1">
    <location>
        <begin position="6"/>
        <end position="28"/>
    </location>
</feature>
<keyword evidence="3" id="KW-0645">Protease</keyword>
<reference evidence="3 4" key="1">
    <citation type="submission" date="2017-04" db="EMBL/GenBank/DDBJ databases">
        <authorList>
            <person name="Afonso C.L."/>
            <person name="Miller P.J."/>
            <person name="Scott M.A."/>
            <person name="Spackman E."/>
            <person name="Goraichik I."/>
            <person name="Dimitrov K.M."/>
            <person name="Suarez D.L."/>
            <person name="Swayne D.E."/>
        </authorList>
    </citation>
    <scope>NUCLEOTIDE SEQUENCE [LARGE SCALE GENOMIC DNA]</scope>
    <source>
        <strain evidence="3 4">N3/975</strain>
    </source>
</reference>
<keyword evidence="3" id="KW-0378">Hydrolase</keyword>
<dbReference type="Proteomes" id="UP000192940">
    <property type="component" value="Chromosome I"/>
</dbReference>
<dbReference type="GO" id="GO:0004175">
    <property type="term" value="F:endopeptidase activity"/>
    <property type="evidence" value="ECO:0007669"/>
    <property type="project" value="UniProtKB-ARBA"/>
</dbReference>
<keyword evidence="1" id="KW-0812">Transmembrane</keyword>
<dbReference type="EMBL" id="LT840184">
    <property type="protein sequence ID" value="SMF86585.1"/>
    <property type="molecule type" value="Genomic_DNA"/>
</dbReference>
<organism evidence="3 4">
    <name type="scientific">Paenibacillus uliginis N3/975</name>
    <dbReference type="NCBI Taxonomy" id="1313296"/>
    <lineage>
        <taxon>Bacteria</taxon>
        <taxon>Bacillati</taxon>
        <taxon>Bacillota</taxon>
        <taxon>Bacilli</taxon>
        <taxon>Bacillales</taxon>
        <taxon>Paenibacillaceae</taxon>
        <taxon>Paenibacillus</taxon>
    </lineage>
</organism>
<keyword evidence="1" id="KW-1133">Transmembrane helix</keyword>
<feature type="transmembrane region" description="Helical" evidence="1">
    <location>
        <begin position="79"/>
        <end position="101"/>
    </location>
</feature>
<feature type="transmembrane region" description="Helical" evidence="1">
    <location>
        <begin position="122"/>
        <end position="144"/>
    </location>
</feature>